<keyword evidence="6" id="KW-0040">ANK repeat</keyword>
<feature type="compositionally biased region" description="Polar residues" evidence="9">
    <location>
        <begin position="189"/>
        <end position="198"/>
    </location>
</feature>
<dbReference type="Ensembl" id="ENSNGAT00000024870.1">
    <property type="protein sequence ID" value="ENSNGAP00000019209.1"/>
    <property type="gene ID" value="ENSNGAG00000019087.1"/>
</dbReference>
<dbReference type="PANTHER" id="PTHR16058:SF4">
    <property type="entry name" value="DOUBLE ZINC RIBBON AND ANKYRIN REPEAT-CONTAINING PROTEIN 1"/>
    <property type="match status" value="1"/>
</dbReference>
<name>A0A8C6RJ41_NANGA</name>
<keyword evidence="10" id="KW-0812">Transmembrane</keyword>
<evidence type="ECO:0000256" key="7">
    <source>
        <dbReference type="ARBA" id="ARBA00023273"/>
    </source>
</evidence>
<dbReference type="Proteomes" id="UP000694381">
    <property type="component" value="Unassembled WGS sequence"/>
</dbReference>
<evidence type="ECO:0000256" key="6">
    <source>
        <dbReference type="ARBA" id="ARBA00023043"/>
    </source>
</evidence>
<keyword evidence="3" id="KW-0677">Repeat</keyword>
<evidence type="ECO:0000256" key="10">
    <source>
        <dbReference type="SAM" id="Phobius"/>
    </source>
</evidence>
<feature type="domain" description="DZANK-type" evidence="11">
    <location>
        <begin position="360"/>
        <end position="408"/>
    </location>
</feature>
<protein>
    <recommendedName>
        <fullName evidence="8">Double zinc ribbon and ankyrin repeat-containing protein 1</fullName>
    </recommendedName>
</protein>
<evidence type="ECO:0000256" key="8">
    <source>
        <dbReference type="ARBA" id="ARBA00039856"/>
    </source>
</evidence>
<reference evidence="12" key="1">
    <citation type="submission" date="2025-08" db="UniProtKB">
        <authorList>
            <consortium name="Ensembl"/>
        </authorList>
    </citation>
    <scope>IDENTIFICATION</scope>
</reference>
<keyword evidence="7" id="KW-0966">Cell projection</keyword>
<dbReference type="Gene3D" id="1.25.40.20">
    <property type="entry name" value="Ankyrin repeat-containing domain"/>
    <property type="match status" value="1"/>
</dbReference>
<feature type="compositionally biased region" description="Basic and acidic residues" evidence="9">
    <location>
        <begin position="237"/>
        <end position="246"/>
    </location>
</feature>
<dbReference type="InterPro" id="IPR025874">
    <property type="entry name" value="DZR"/>
</dbReference>
<keyword evidence="2" id="KW-0479">Metal-binding</keyword>
<keyword evidence="10" id="KW-1133">Transmembrane helix</keyword>
<feature type="transmembrane region" description="Helical" evidence="10">
    <location>
        <begin position="774"/>
        <end position="791"/>
    </location>
</feature>
<dbReference type="Pfam" id="PF12796">
    <property type="entry name" value="Ank_2"/>
    <property type="match status" value="1"/>
</dbReference>
<dbReference type="InterPro" id="IPR002110">
    <property type="entry name" value="Ankyrin_rpt"/>
</dbReference>
<proteinExistence type="predicted"/>
<evidence type="ECO:0000256" key="2">
    <source>
        <dbReference type="ARBA" id="ARBA00022723"/>
    </source>
</evidence>
<dbReference type="PANTHER" id="PTHR16058">
    <property type="entry name" value="DOUBLE ZINC RIBBON AND ANKYRIN REPEAT-CONTAINING PROTEIN 1"/>
    <property type="match status" value="1"/>
</dbReference>
<feature type="region of interest" description="Disordered" evidence="9">
    <location>
        <begin position="233"/>
        <end position="260"/>
    </location>
</feature>
<evidence type="ECO:0000313" key="13">
    <source>
        <dbReference type="Proteomes" id="UP000694381"/>
    </source>
</evidence>
<evidence type="ECO:0000256" key="5">
    <source>
        <dbReference type="ARBA" id="ARBA00022833"/>
    </source>
</evidence>
<keyword evidence="5" id="KW-0862">Zinc</keyword>
<dbReference type="GO" id="GO:0042462">
    <property type="term" value="P:eye photoreceptor cell development"/>
    <property type="evidence" value="ECO:0007669"/>
    <property type="project" value="TreeGrafter"/>
</dbReference>
<sequence>MTAGSVCVPQIIPLRVPQPGKANHEIDNNTLLEMKSDTPDVSIYYTLDGSKPDFLKRIGFGENNTFKYIKPITLPDGKIQVKAVAVSKDCRQSGIVTKVFQVDYEPPKIVSSEEKVEDVLKDFSKQELKNGSVGPKLKKKYKNAGNKSTWNANLRRLEDLKVGERTLKDLRFSESPLEIPAYHEETGSRPLTHQSQSPGFAHITGQKSLTSTEIMRIQRETDYLKYCSHLQAGTGSRESKPEKGRGYELSTPAPSDYFLQKATPPKPLQTMGLCVECENMVPMNTPICVVCEAPLAPQLRPQASLHLKEKVICRTCGTGNPAHLRYCVTCEGALPSTQEWMCNGHKVPPPPTQKGETISCSRCSHQNLWKASFCDWCGAMLGISASHSVCSKCGASNHLSARFCGSCGIYVKSMTRFSVDSSLALVAGGPRPFSEPQSAWQSLNVPLPTSGAGTKKDIGTQTAGLFYPSSKLLAKKELEVASHKQRQEKMSDHRPLLTAISPGRGYWRKQVDHISAHLRSYAQNNPEFRALIAEPRMGKLISATVHEDGYEVSIRLNYSQVSNKNLYLQKSVNLSDHFLSNVIEGGNGLYGSRSSLVSDYSWSTSDTPERVKMRNVKTKNFHRWKEQLTPENRLLLEEVGPTGKGRLSVLEQLLDEGADPNCSDSQGRPAVIVAVVNKHHEAIPILAQGGADIDQQWGPFRNTALHEATLLGLEGKESIAVILGCNASTQKKNTRGQTAHDIALEMGDDLVTSNLSLGDRSEVPMKLHSNRPPILWLFFVWGIYIYLSIGIKVERNSRWFCFGEERLNPGPHTCQANTTVVLYF</sequence>
<comment type="subcellular location">
    <subcellularLocation>
        <location evidence="1">Cell projection</location>
        <location evidence="1">Cilium</location>
    </subcellularLocation>
</comment>
<keyword evidence="10" id="KW-0472">Membrane</keyword>
<dbReference type="GeneTree" id="ENSGT00390000000549"/>
<reference evidence="12" key="2">
    <citation type="submission" date="2025-09" db="UniProtKB">
        <authorList>
            <consortium name="Ensembl"/>
        </authorList>
    </citation>
    <scope>IDENTIFICATION</scope>
</reference>
<gene>
    <name evidence="12" type="primary">Dzank1</name>
</gene>
<evidence type="ECO:0000256" key="1">
    <source>
        <dbReference type="ARBA" id="ARBA00004138"/>
    </source>
</evidence>
<evidence type="ECO:0000256" key="9">
    <source>
        <dbReference type="SAM" id="MobiDB-lite"/>
    </source>
</evidence>
<evidence type="ECO:0000256" key="3">
    <source>
        <dbReference type="ARBA" id="ARBA00022737"/>
    </source>
</evidence>
<keyword evidence="4" id="KW-0863">Zinc-finger</keyword>
<dbReference type="SUPFAM" id="SSF48403">
    <property type="entry name" value="Ankyrin repeat"/>
    <property type="match status" value="1"/>
</dbReference>
<organism evidence="12 13">
    <name type="scientific">Nannospalax galili</name>
    <name type="common">Northern Israeli blind subterranean mole rat</name>
    <name type="synonym">Spalax galili</name>
    <dbReference type="NCBI Taxonomy" id="1026970"/>
    <lineage>
        <taxon>Eukaryota</taxon>
        <taxon>Metazoa</taxon>
        <taxon>Chordata</taxon>
        <taxon>Craniata</taxon>
        <taxon>Vertebrata</taxon>
        <taxon>Euteleostomi</taxon>
        <taxon>Mammalia</taxon>
        <taxon>Eutheria</taxon>
        <taxon>Euarchontoglires</taxon>
        <taxon>Glires</taxon>
        <taxon>Rodentia</taxon>
        <taxon>Myomorpha</taxon>
        <taxon>Muroidea</taxon>
        <taxon>Spalacidae</taxon>
        <taxon>Spalacinae</taxon>
        <taxon>Nannospalax</taxon>
    </lineage>
</organism>
<dbReference type="Pfam" id="PF12773">
    <property type="entry name" value="DZR"/>
    <property type="match status" value="1"/>
</dbReference>
<accession>A0A8C6RJ41</accession>
<feature type="region of interest" description="Disordered" evidence="9">
    <location>
        <begin position="186"/>
        <end position="205"/>
    </location>
</feature>
<evidence type="ECO:0000313" key="12">
    <source>
        <dbReference type="Ensembl" id="ENSNGAP00000019209.1"/>
    </source>
</evidence>
<dbReference type="InterPro" id="IPR052481">
    <property type="entry name" value="DZAN1"/>
</dbReference>
<dbReference type="GO" id="GO:0008270">
    <property type="term" value="F:zinc ion binding"/>
    <property type="evidence" value="ECO:0007669"/>
    <property type="project" value="UniProtKB-KW"/>
</dbReference>
<dbReference type="GO" id="GO:0005929">
    <property type="term" value="C:cilium"/>
    <property type="evidence" value="ECO:0007669"/>
    <property type="project" value="UniProtKB-SubCell"/>
</dbReference>
<dbReference type="OMA" id="GFAHIRS"/>
<dbReference type="Pfam" id="PF13287">
    <property type="entry name" value="Fn3_assoc"/>
    <property type="match status" value="1"/>
</dbReference>
<dbReference type="AlphaFoldDB" id="A0A8C6RJ41"/>
<dbReference type="InterPro" id="IPR036770">
    <property type="entry name" value="Ankyrin_rpt-contain_sf"/>
</dbReference>
<dbReference type="InterPro" id="IPR026876">
    <property type="entry name" value="Fn3_assoc_repeat"/>
</dbReference>
<evidence type="ECO:0000256" key="4">
    <source>
        <dbReference type="ARBA" id="ARBA00022771"/>
    </source>
</evidence>
<evidence type="ECO:0000259" key="11">
    <source>
        <dbReference type="Pfam" id="PF12773"/>
    </source>
</evidence>
<keyword evidence="13" id="KW-1185">Reference proteome</keyword>